<name>A0A0K2G766_NITMO</name>
<evidence type="ECO:0000259" key="1">
    <source>
        <dbReference type="SMART" id="SM00226"/>
    </source>
</evidence>
<keyword evidence="2" id="KW-0378">Hydrolase</keyword>
<dbReference type="Pfam" id="PF01451">
    <property type="entry name" value="LMWPc"/>
    <property type="match status" value="1"/>
</dbReference>
<dbReference type="GO" id="GO:0004725">
    <property type="term" value="F:protein tyrosine phosphatase activity"/>
    <property type="evidence" value="ECO:0007669"/>
    <property type="project" value="UniProtKB-EC"/>
</dbReference>
<evidence type="ECO:0000313" key="2">
    <source>
        <dbReference type="EMBL" id="ALA56826.1"/>
    </source>
</evidence>
<accession>A0A0K2G766</accession>
<dbReference type="Gene3D" id="3.40.50.2300">
    <property type="match status" value="1"/>
</dbReference>
<organism evidence="2 3">
    <name type="scientific">Nitrospira moscoviensis</name>
    <dbReference type="NCBI Taxonomy" id="42253"/>
    <lineage>
        <taxon>Bacteria</taxon>
        <taxon>Pseudomonadati</taxon>
        <taxon>Nitrospirota</taxon>
        <taxon>Nitrospiria</taxon>
        <taxon>Nitrospirales</taxon>
        <taxon>Nitrospiraceae</taxon>
        <taxon>Nitrospira</taxon>
    </lineage>
</organism>
<dbReference type="RefSeq" id="WP_053378255.1">
    <property type="nucleotide sequence ID" value="NZ_CP011801.1"/>
</dbReference>
<dbReference type="Proteomes" id="UP000069205">
    <property type="component" value="Chromosome"/>
</dbReference>
<dbReference type="EC" id="3.1.3.48" evidence="2"/>
<dbReference type="InterPro" id="IPR036196">
    <property type="entry name" value="Ptyr_pPase_sf"/>
</dbReference>
<proteinExistence type="predicted"/>
<dbReference type="SUPFAM" id="SSF52788">
    <property type="entry name" value="Phosphotyrosine protein phosphatases I"/>
    <property type="match status" value="1"/>
</dbReference>
<dbReference type="SMART" id="SM00226">
    <property type="entry name" value="LMWPc"/>
    <property type="match status" value="1"/>
</dbReference>
<reference evidence="2 3" key="1">
    <citation type="journal article" date="2015" name="Proc. Natl. Acad. Sci. U.S.A.">
        <title>Expanded metabolic versatility of ubiquitous nitrite-oxidizing bacteria from the genus Nitrospira.</title>
        <authorList>
            <person name="Koch H."/>
            <person name="Lucker S."/>
            <person name="Albertsen M."/>
            <person name="Kitzinger K."/>
            <person name="Herbold C."/>
            <person name="Spieck E."/>
            <person name="Nielsen P.H."/>
            <person name="Wagner M."/>
            <person name="Daims H."/>
        </authorList>
    </citation>
    <scope>NUCLEOTIDE SEQUENCE [LARGE SCALE GENOMIC DNA]</scope>
    <source>
        <strain evidence="2 3">NSP M-1</strain>
    </source>
</reference>
<evidence type="ECO:0000313" key="3">
    <source>
        <dbReference type="Proteomes" id="UP000069205"/>
    </source>
</evidence>
<dbReference type="AlphaFoldDB" id="A0A0K2G766"/>
<protein>
    <submittedName>
        <fullName evidence="2">Putative Low molecular weight protein-tyrosine-phosphatase</fullName>
        <ecNumber evidence="2">3.1.3.48</ecNumber>
    </submittedName>
</protein>
<feature type="domain" description="Phosphotyrosine protein phosphatase I" evidence="1">
    <location>
        <begin position="8"/>
        <end position="157"/>
    </location>
</feature>
<dbReference type="EMBL" id="CP011801">
    <property type="protein sequence ID" value="ALA56826.1"/>
    <property type="molecule type" value="Genomic_DNA"/>
</dbReference>
<dbReference type="InterPro" id="IPR023485">
    <property type="entry name" value="Ptyr_pPase"/>
</dbReference>
<dbReference type="KEGG" id="nmv:NITMOv2_0390"/>
<dbReference type="PATRIC" id="fig|42253.5.peg.378"/>
<gene>
    <name evidence="2" type="ORF">NITMOv2_0390</name>
</gene>
<keyword evidence="3" id="KW-1185">Reference proteome</keyword>
<dbReference type="STRING" id="42253.NITMOv2_0390"/>
<sequence>MKSEQALPLILFVCTGNIFRSMAAEHALRAQLGRYSPYLVGSAGIEAKPQAVHPIVRARLIQKGIDPAKHVQRRLTAELIQDAALIIAMGYDHQMHIAQAFGRHAPLFNQVSSGSETPILDLHEALPEWERDLEAAKAYVESIVDHIWNATPTLMARLPQFFG</sequence>